<dbReference type="CDD" id="cd05251">
    <property type="entry name" value="NmrA_like_SDR_a"/>
    <property type="match status" value="1"/>
</dbReference>
<dbReference type="InterPro" id="IPR008030">
    <property type="entry name" value="NmrA-like"/>
</dbReference>
<comment type="similarity">
    <text evidence="1">Belongs to the NmrA-type oxidoreductase family.</text>
</comment>
<proteinExistence type="inferred from homology"/>
<dbReference type="Gene3D" id="3.40.50.720">
    <property type="entry name" value="NAD(P)-binding Rossmann-like Domain"/>
    <property type="match status" value="1"/>
</dbReference>
<dbReference type="EMBL" id="MU129063">
    <property type="protein sequence ID" value="KAF9508233.1"/>
    <property type="molecule type" value="Genomic_DNA"/>
</dbReference>
<evidence type="ECO:0000256" key="1">
    <source>
        <dbReference type="ARBA" id="ARBA00006328"/>
    </source>
</evidence>
<keyword evidence="3" id="KW-0560">Oxidoreductase</keyword>
<gene>
    <name evidence="5" type="ORF">BS47DRAFT_245673</name>
</gene>
<accession>A0A9P6ALY9</accession>
<dbReference type="Gene3D" id="3.90.25.10">
    <property type="entry name" value="UDP-galactose 4-epimerase, domain 1"/>
    <property type="match status" value="1"/>
</dbReference>
<dbReference type="GO" id="GO:0016491">
    <property type="term" value="F:oxidoreductase activity"/>
    <property type="evidence" value="ECO:0007669"/>
    <property type="project" value="UniProtKB-KW"/>
</dbReference>
<evidence type="ECO:0000256" key="3">
    <source>
        <dbReference type="ARBA" id="ARBA00023002"/>
    </source>
</evidence>
<dbReference type="InterPro" id="IPR051164">
    <property type="entry name" value="NmrA-like_oxidored"/>
</dbReference>
<evidence type="ECO:0000313" key="6">
    <source>
        <dbReference type="Proteomes" id="UP000886523"/>
    </source>
</evidence>
<dbReference type="Proteomes" id="UP000886523">
    <property type="component" value="Unassembled WGS sequence"/>
</dbReference>
<keyword evidence="6" id="KW-1185">Reference proteome</keyword>
<dbReference type="AlphaFoldDB" id="A0A9P6ALY9"/>
<dbReference type="InterPro" id="IPR036291">
    <property type="entry name" value="NAD(P)-bd_dom_sf"/>
</dbReference>
<dbReference type="OrthoDB" id="419598at2759"/>
<keyword evidence="2" id="KW-0521">NADP</keyword>
<evidence type="ECO:0000256" key="2">
    <source>
        <dbReference type="ARBA" id="ARBA00022857"/>
    </source>
</evidence>
<protein>
    <recommendedName>
        <fullName evidence="4">NmrA-like domain-containing protein</fullName>
    </recommendedName>
</protein>
<name>A0A9P6ALY9_9AGAM</name>
<dbReference type="PANTHER" id="PTHR42748">
    <property type="entry name" value="NITROGEN METABOLITE REPRESSION PROTEIN NMRA FAMILY MEMBER"/>
    <property type="match status" value="1"/>
</dbReference>
<sequence length="307" mass="34416">MSSTQKKVVAVTGSTGTQGGSVAKILLADGTFTVRAITRNVNSEKAKELKALGAEVVAADWENVESLRKAFKGAWGVFGVTDFWRLFEIHQGNQTETQAHEEQHGRNLVDAAEAEGIKHFVWSTLPHIAPYPVYHFESKVTVDNYLRSKKVPFSLVLTSFYYSNLTNWAFVRKDGEQLVLQLPLPSSSQIPSYDAHDTGSWVLKALKSEPAGKTFNAYGENITPTEYAAVLSRLSGKEVKVVEISLETFESKEFIDKIGHELWINMKAFRDDLFIQDYQKSREQHPKAQTFEEFAKTDSALKTLVGY</sequence>
<organism evidence="5 6">
    <name type="scientific">Hydnum rufescens UP504</name>
    <dbReference type="NCBI Taxonomy" id="1448309"/>
    <lineage>
        <taxon>Eukaryota</taxon>
        <taxon>Fungi</taxon>
        <taxon>Dikarya</taxon>
        <taxon>Basidiomycota</taxon>
        <taxon>Agaricomycotina</taxon>
        <taxon>Agaricomycetes</taxon>
        <taxon>Cantharellales</taxon>
        <taxon>Hydnaceae</taxon>
        <taxon>Hydnum</taxon>
    </lineage>
</organism>
<dbReference type="Pfam" id="PF05368">
    <property type="entry name" value="NmrA"/>
    <property type="match status" value="1"/>
</dbReference>
<dbReference type="PANTHER" id="PTHR42748:SF30">
    <property type="entry name" value="NMRA-LIKE DOMAIN-CONTAINING PROTEIN"/>
    <property type="match status" value="1"/>
</dbReference>
<reference evidence="5" key="1">
    <citation type="journal article" date="2020" name="Nat. Commun.">
        <title>Large-scale genome sequencing of mycorrhizal fungi provides insights into the early evolution of symbiotic traits.</title>
        <authorList>
            <person name="Miyauchi S."/>
            <person name="Kiss E."/>
            <person name="Kuo A."/>
            <person name="Drula E."/>
            <person name="Kohler A."/>
            <person name="Sanchez-Garcia M."/>
            <person name="Morin E."/>
            <person name="Andreopoulos B."/>
            <person name="Barry K.W."/>
            <person name="Bonito G."/>
            <person name="Buee M."/>
            <person name="Carver A."/>
            <person name="Chen C."/>
            <person name="Cichocki N."/>
            <person name="Clum A."/>
            <person name="Culley D."/>
            <person name="Crous P.W."/>
            <person name="Fauchery L."/>
            <person name="Girlanda M."/>
            <person name="Hayes R.D."/>
            <person name="Keri Z."/>
            <person name="LaButti K."/>
            <person name="Lipzen A."/>
            <person name="Lombard V."/>
            <person name="Magnuson J."/>
            <person name="Maillard F."/>
            <person name="Murat C."/>
            <person name="Nolan M."/>
            <person name="Ohm R.A."/>
            <person name="Pangilinan J."/>
            <person name="Pereira M.F."/>
            <person name="Perotto S."/>
            <person name="Peter M."/>
            <person name="Pfister S."/>
            <person name="Riley R."/>
            <person name="Sitrit Y."/>
            <person name="Stielow J.B."/>
            <person name="Szollosi G."/>
            <person name="Zifcakova L."/>
            <person name="Stursova M."/>
            <person name="Spatafora J.W."/>
            <person name="Tedersoo L."/>
            <person name="Vaario L.M."/>
            <person name="Yamada A."/>
            <person name="Yan M."/>
            <person name="Wang P."/>
            <person name="Xu J."/>
            <person name="Bruns T."/>
            <person name="Baldrian P."/>
            <person name="Vilgalys R."/>
            <person name="Dunand C."/>
            <person name="Henrissat B."/>
            <person name="Grigoriev I.V."/>
            <person name="Hibbett D."/>
            <person name="Nagy L.G."/>
            <person name="Martin F.M."/>
        </authorList>
    </citation>
    <scope>NUCLEOTIDE SEQUENCE</scope>
    <source>
        <strain evidence="5">UP504</strain>
    </source>
</reference>
<dbReference type="SUPFAM" id="SSF51735">
    <property type="entry name" value="NAD(P)-binding Rossmann-fold domains"/>
    <property type="match status" value="1"/>
</dbReference>
<evidence type="ECO:0000259" key="4">
    <source>
        <dbReference type="Pfam" id="PF05368"/>
    </source>
</evidence>
<evidence type="ECO:0000313" key="5">
    <source>
        <dbReference type="EMBL" id="KAF9508233.1"/>
    </source>
</evidence>
<comment type="caution">
    <text evidence="5">The sequence shown here is derived from an EMBL/GenBank/DDBJ whole genome shotgun (WGS) entry which is preliminary data.</text>
</comment>
<dbReference type="GO" id="GO:0005634">
    <property type="term" value="C:nucleus"/>
    <property type="evidence" value="ECO:0007669"/>
    <property type="project" value="TreeGrafter"/>
</dbReference>
<feature type="domain" description="NmrA-like" evidence="4">
    <location>
        <begin position="5"/>
        <end position="294"/>
    </location>
</feature>